<protein>
    <recommendedName>
        <fullName evidence="12">Prepilin-type N-terminal cleavage/methylation domain-containing protein</fullName>
    </recommendedName>
</protein>
<dbReference type="GO" id="GO:0015627">
    <property type="term" value="C:type II protein secretion system complex"/>
    <property type="evidence" value="ECO:0007669"/>
    <property type="project" value="InterPro"/>
</dbReference>
<dbReference type="GO" id="GO:0005886">
    <property type="term" value="C:plasma membrane"/>
    <property type="evidence" value="ECO:0007669"/>
    <property type="project" value="UniProtKB-SubCell"/>
</dbReference>
<dbReference type="InterPro" id="IPR010052">
    <property type="entry name" value="T2SS_protein-GspI"/>
</dbReference>
<sequence>MRKKNNQGMTIIEILLAFAIILVGVFSVITIFPYSLSASKNSVNKTIAINLAQARMEEMISSSYNTLTAGQTVENSLDSIHQDFTAFSRETNVTYVDEDLADSVTDLGLKKINVNVYWYDLLDKSTSTVSLYTLIANF</sequence>
<reference evidence="11" key="1">
    <citation type="submission" date="2017-09" db="EMBL/GenBank/DDBJ databases">
        <title>Depth-based differentiation of microbial function through sediment-hosted aquifers and enrichment of novel symbionts in the deep terrestrial subsurface.</title>
        <authorList>
            <person name="Probst A.J."/>
            <person name="Ladd B."/>
            <person name="Jarett J.K."/>
            <person name="Geller-Mcgrath D.E."/>
            <person name="Sieber C.M.K."/>
            <person name="Emerson J.B."/>
            <person name="Anantharaman K."/>
            <person name="Thomas B.C."/>
            <person name="Malmstrom R."/>
            <person name="Stieglmeier M."/>
            <person name="Klingl A."/>
            <person name="Woyke T."/>
            <person name="Ryan C.M."/>
            <person name="Banfield J.F."/>
        </authorList>
    </citation>
    <scope>NUCLEOTIDE SEQUENCE [LARGE SCALE GENOMIC DNA]</scope>
</reference>
<accession>A0A2M6WD38</accession>
<dbReference type="PANTHER" id="PTHR38779:SF2">
    <property type="entry name" value="TYPE II SECRETION SYSTEM PROTEIN I-RELATED"/>
    <property type="match status" value="1"/>
</dbReference>
<feature type="transmembrane region" description="Helical" evidence="9">
    <location>
        <begin position="12"/>
        <end position="36"/>
    </location>
</feature>
<proteinExistence type="inferred from homology"/>
<dbReference type="AlphaFoldDB" id="A0A2M6WD38"/>
<evidence type="ECO:0000256" key="3">
    <source>
        <dbReference type="ARBA" id="ARBA00022475"/>
    </source>
</evidence>
<comment type="subcellular location">
    <subcellularLocation>
        <location evidence="1">Cell inner membrane</location>
        <topology evidence="1">Single-pass membrane protein</topology>
    </subcellularLocation>
</comment>
<evidence type="ECO:0000256" key="6">
    <source>
        <dbReference type="ARBA" id="ARBA00022692"/>
    </source>
</evidence>
<keyword evidence="8 9" id="KW-0472">Membrane</keyword>
<gene>
    <name evidence="10" type="ORF">COU22_00720</name>
</gene>
<evidence type="ECO:0008006" key="12">
    <source>
        <dbReference type="Google" id="ProtNLM"/>
    </source>
</evidence>
<dbReference type="GO" id="GO:0015628">
    <property type="term" value="P:protein secretion by the type II secretion system"/>
    <property type="evidence" value="ECO:0007669"/>
    <property type="project" value="InterPro"/>
</dbReference>
<dbReference type="Pfam" id="PF07963">
    <property type="entry name" value="N_methyl"/>
    <property type="match status" value="1"/>
</dbReference>
<evidence type="ECO:0000256" key="9">
    <source>
        <dbReference type="SAM" id="Phobius"/>
    </source>
</evidence>
<keyword evidence="4" id="KW-0488">Methylation</keyword>
<dbReference type="PANTHER" id="PTHR38779">
    <property type="entry name" value="TYPE II SECRETION SYSTEM PROTEIN I-RELATED"/>
    <property type="match status" value="1"/>
</dbReference>
<name>A0A2M6WD38_9BACT</name>
<comment type="caution">
    <text evidence="10">The sequence shown here is derived from an EMBL/GenBank/DDBJ whole genome shotgun (WGS) entry which is preliminary data.</text>
</comment>
<evidence type="ECO:0000256" key="5">
    <source>
        <dbReference type="ARBA" id="ARBA00022519"/>
    </source>
</evidence>
<comment type="similarity">
    <text evidence="2">Belongs to the GSP I family.</text>
</comment>
<keyword evidence="6 9" id="KW-0812">Transmembrane</keyword>
<keyword evidence="7 9" id="KW-1133">Transmembrane helix</keyword>
<evidence type="ECO:0000256" key="1">
    <source>
        <dbReference type="ARBA" id="ARBA00004377"/>
    </source>
</evidence>
<evidence type="ECO:0000256" key="4">
    <source>
        <dbReference type="ARBA" id="ARBA00022481"/>
    </source>
</evidence>
<dbReference type="EMBL" id="PFBO01000021">
    <property type="protein sequence ID" value="PIT90710.1"/>
    <property type="molecule type" value="Genomic_DNA"/>
</dbReference>
<evidence type="ECO:0000256" key="7">
    <source>
        <dbReference type="ARBA" id="ARBA00022989"/>
    </source>
</evidence>
<evidence type="ECO:0000256" key="2">
    <source>
        <dbReference type="ARBA" id="ARBA00008358"/>
    </source>
</evidence>
<dbReference type="InterPro" id="IPR012902">
    <property type="entry name" value="N_methyl_site"/>
</dbReference>
<keyword evidence="3" id="KW-1003">Cell membrane</keyword>
<organism evidence="10 11">
    <name type="scientific">Candidatus Komeilibacteria bacterium CG10_big_fil_rev_8_21_14_0_10_41_13</name>
    <dbReference type="NCBI Taxonomy" id="1974476"/>
    <lineage>
        <taxon>Bacteria</taxon>
        <taxon>Candidatus Komeiliibacteriota</taxon>
    </lineage>
</organism>
<evidence type="ECO:0000313" key="11">
    <source>
        <dbReference type="Proteomes" id="UP000230543"/>
    </source>
</evidence>
<keyword evidence="5" id="KW-0997">Cell inner membrane</keyword>
<evidence type="ECO:0000313" key="10">
    <source>
        <dbReference type="EMBL" id="PIT90710.1"/>
    </source>
</evidence>
<evidence type="ECO:0000256" key="8">
    <source>
        <dbReference type="ARBA" id="ARBA00023136"/>
    </source>
</evidence>
<dbReference type="Proteomes" id="UP000230543">
    <property type="component" value="Unassembled WGS sequence"/>
</dbReference>